<dbReference type="CDD" id="cd00060">
    <property type="entry name" value="FHA"/>
    <property type="match status" value="1"/>
</dbReference>
<name>A0ABQ6K282_9MICO</name>
<evidence type="ECO:0000313" key="4">
    <source>
        <dbReference type="EMBL" id="GMA93665.1"/>
    </source>
</evidence>
<gene>
    <name evidence="4" type="ORF">GCM10025881_04890</name>
</gene>
<dbReference type="PROSITE" id="PS50006">
    <property type="entry name" value="FHA_DOMAIN"/>
    <property type="match status" value="1"/>
</dbReference>
<evidence type="ECO:0000256" key="2">
    <source>
        <dbReference type="SAM" id="MobiDB-lite"/>
    </source>
</evidence>
<proteinExistence type="predicted"/>
<evidence type="ECO:0000313" key="5">
    <source>
        <dbReference type="Proteomes" id="UP001157034"/>
    </source>
</evidence>
<evidence type="ECO:0000256" key="1">
    <source>
        <dbReference type="ARBA" id="ARBA00022553"/>
    </source>
</evidence>
<dbReference type="SUPFAM" id="SSF49879">
    <property type="entry name" value="SMAD/FHA domain"/>
    <property type="match status" value="1"/>
</dbReference>
<dbReference type="Gene3D" id="2.60.200.20">
    <property type="match status" value="1"/>
</dbReference>
<dbReference type="Proteomes" id="UP001157034">
    <property type="component" value="Unassembled WGS sequence"/>
</dbReference>
<feature type="compositionally biased region" description="Low complexity" evidence="2">
    <location>
        <begin position="1"/>
        <end position="16"/>
    </location>
</feature>
<protein>
    <recommendedName>
        <fullName evidence="3">FHA domain-containing protein</fullName>
    </recommendedName>
</protein>
<accession>A0ABQ6K282</accession>
<sequence>MLAPAEAPAPRGAPRVRMPDGGVVEIEGGTVYVGRSPTLPRVPASGIPQLVAVPSPRREVSSTHLALSAVGGTVVVRDMLSTNGTVVKAPGVPARTLLRGESSVITAGTHLDLGDGNVIEVLG</sequence>
<organism evidence="4 5">
    <name type="scientific">Pseudolysinimonas kribbensis</name>
    <dbReference type="NCBI Taxonomy" id="433641"/>
    <lineage>
        <taxon>Bacteria</taxon>
        <taxon>Bacillati</taxon>
        <taxon>Actinomycetota</taxon>
        <taxon>Actinomycetes</taxon>
        <taxon>Micrococcales</taxon>
        <taxon>Microbacteriaceae</taxon>
        <taxon>Pseudolysinimonas</taxon>
    </lineage>
</organism>
<feature type="region of interest" description="Disordered" evidence="2">
    <location>
        <begin position="1"/>
        <end position="21"/>
    </location>
</feature>
<comment type="caution">
    <text evidence="4">The sequence shown here is derived from an EMBL/GenBank/DDBJ whole genome shotgun (WGS) entry which is preliminary data.</text>
</comment>
<keyword evidence="1" id="KW-0597">Phosphoprotein</keyword>
<evidence type="ECO:0000259" key="3">
    <source>
        <dbReference type="PROSITE" id="PS50006"/>
    </source>
</evidence>
<keyword evidence="5" id="KW-1185">Reference proteome</keyword>
<dbReference type="InterPro" id="IPR000253">
    <property type="entry name" value="FHA_dom"/>
</dbReference>
<dbReference type="InterPro" id="IPR008984">
    <property type="entry name" value="SMAD_FHA_dom_sf"/>
</dbReference>
<feature type="domain" description="FHA" evidence="3">
    <location>
        <begin position="31"/>
        <end position="92"/>
    </location>
</feature>
<reference evidence="5" key="1">
    <citation type="journal article" date="2019" name="Int. J. Syst. Evol. Microbiol.">
        <title>The Global Catalogue of Microorganisms (GCM) 10K type strain sequencing project: providing services to taxonomists for standard genome sequencing and annotation.</title>
        <authorList>
            <consortium name="The Broad Institute Genomics Platform"/>
            <consortium name="The Broad Institute Genome Sequencing Center for Infectious Disease"/>
            <person name="Wu L."/>
            <person name="Ma J."/>
        </authorList>
    </citation>
    <scope>NUCLEOTIDE SEQUENCE [LARGE SCALE GENOMIC DNA]</scope>
    <source>
        <strain evidence="5">NBRC 108894</strain>
    </source>
</reference>
<dbReference type="EMBL" id="BSVB01000001">
    <property type="protein sequence ID" value="GMA93665.1"/>
    <property type="molecule type" value="Genomic_DNA"/>
</dbReference>